<protein>
    <submittedName>
        <fullName evidence="1">Uncharacterized protein</fullName>
    </submittedName>
</protein>
<name>A0ACC2N1X4_9HYME</name>
<evidence type="ECO:0000313" key="2">
    <source>
        <dbReference type="Proteomes" id="UP001239111"/>
    </source>
</evidence>
<dbReference type="EMBL" id="CM056744">
    <property type="protein sequence ID" value="KAJ8665155.1"/>
    <property type="molecule type" value="Genomic_DNA"/>
</dbReference>
<keyword evidence="2" id="KW-1185">Reference proteome</keyword>
<accession>A0ACC2N1X4</accession>
<comment type="caution">
    <text evidence="1">The sequence shown here is derived from an EMBL/GenBank/DDBJ whole genome shotgun (WGS) entry which is preliminary data.</text>
</comment>
<gene>
    <name evidence="1" type="ORF">QAD02_006817</name>
</gene>
<proteinExistence type="predicted"/>
<sequence length="156" mass="17244">MLLSPSGTTVGKETVTSDETESPTRFLCSEDLVQQTFLAVSLVNLPRLLKTAVELMHLEDFFMAIDVNENGIRYKIVRKCLSLDNLVMKSTKNRVGQSRLVLLVDTEIPTPSVEGVAIRRLKNNTAPGLDLLLLEVTHKEGGETLITGIHELICLI</sequence>
<evidence type="ECO:0000313" key="1">
    <source>
        <dbReference type="EMBL" id="KAJ8665155.1"/>
    </source>
</evidence>
<dbReference type="Proteomes" id="UP001239111">
    <property type="component" value="Chromosome 4"/>
</dbReference>
<reference evidence="1" key="1">
    <citation type="submission" date="2023-04" db="EMBL/GenBank/DDBJ databases">
        <title>A chromosome-level genome assembly of the parasitoid wasp Eretmocerus hayati.</title>
        <authorList>
            <person name="Zhong Y."/>
            <person name="Liu S."/>
            <person name="Liu Y."/>
        </authorList>
    </citation>
    <scope>NUCLEOTIDE SEQUENCE</scope>
    <source>
        <strain evidence="1">ZJU_SS_LIU_2023</strain>
    </source>
</reference>
<organism evidence="1 2">
    <name type="scientific">Eretmocerus hayati</name>
    <dbReference type="NCBI Taxonomy" id="131215"/>
    <lineage>
        <taxon>Eukaryota</taxon>
        <taxon>Metazoa</taxon>
        <taxon>Ecdysozoa</taxon>
        <taxon>Arthropoda</taxon>
        <taxon>Hexapoda</taxon>
        <taxon>Insecta</taxon>
        <taxon>Pterygota</taxon>
        <taxon>Neoptera</taxon>
        <taxon>Endopterygota</taxon>
        <taxon>Hymenoptera</taxon>
        <taxon>Apocrita</taxon>
        <taxon>Proctotrupomorpha</taxon>
        <taxon>Chalcidoidea</taxon>
        <taxon>Aphelinidae</taxon>
        <taxon>Aphelininae</taxon>
        <taxon>Eretmocerus</taxon>
    </lineage>
</organism>